<evidence type="ECO:0000313" key="2">
    <source>
        <dbReference type="Proteomes" id="UP000595140"/>
    </source>
</evidence>
<name>A0A484KZD7_9ASTE</name>
<gene>
    <name evidence="1" type="ORF">CCAM_LOCUS10903</name>
</gene>
<accession>A0A484KZD7</accession>
<keyword evidence="2" id="KW-1185">Reference proteome</keyword>
<dbReference type="AlphaFoldDB" id="A0A484KZD7"/>
<dbReference type="EMBL" id="OOIL02000779">
    <property type="protein sequence ID" value="VFQ69127.1"/>
    <property type="molecule type" value="Genomic_DNA"/>
</dbReference>
<protein>
    <submittedName>
        <fullName evidence="1">Uncharacterized protein</fullName>
    </submittedName>
</protein>
<dbReference type="Proteomes" id="UP000595140">
    <property type="component" value="Unassembled WGS sequence"/>
</dbReference>
<sequence>MAWTRLWEGSFFIARVEGRLIDFPMLRPLLFSPDIGHDVVFIKNGHDEKSIGGRLVIRGCTKHVCHHKFTKIDVGVMNHRMKRLGVLCAERSVVVLPWLENPCQNIENESKHGIHGSNCGTAMLGCGSEVPDSNFLQKSGFVETRPFFAHVVAKIIPIATKPGEDLHILLAQVNVDTVDIQNERPIFILFQVQVEGSNEKGLIVTLFDVEEVEEVFPGENALYNSRNNPVKEAPSGETGRKNLPVLELLGEPSRLYTVVKP</sequence>
<reference evidence="1 2" key="1">
    <citation type="submission" date="2018-04" db="EMBL/GenBank/DDBJ databases">
        <authorList>
            <person name="Vogel A."/>
        </authorList>
    </citation>
    <scope>NUCLEOTIDE SEQUENCE [LARGE SCALE GENOMIC DNA]</scope>
</reference>
<organism evidence="1 2">
    <name type="scientific">Cuscuta campestris</name>
    <dbReference type="NCBI Taxonomy" id="132261"/>
    <lineage>
        <taxon>Eukaryota</taxon>
        <taxon>Viridiplantae</taxon>
        <taxon>Streptophyta</taxon>
        <taxon>Embryophyta</taxon>
        <taxon>Tracheophyta</taxon>
        <taxon>Spermatophyta</taxon>
        <taxon>Magnoliopsida</taxon>
        <taxon>eudicotyledons</taxon>
        <taxon>Gunneridae</taxon>
        <taxon>Pentapetalae</taxon>
        <taxon>asterids</taxon>
        <taxon>lamiids</taxon>
        <taxon>Solanales</taxon>
        <taxon>Convolvulaceae</taxon>
        <taxon>Cuscuteae</taxon>
        <taxon>Cuscuta</taxon>
        <taxon>Cuscuta subgen. Grammica</taxon>
        <taxon>Cuscuta sect. Cleistogrammica</taxon>
    </lineage>
</organism>
<proteinExistence type="predicted"/>
<evidence type="ECO:0000313" key="1">
    <source>
        <dbReference type="EMBL" id="VFQ69127.1"/>
    </source>
</evidence>